<evidence type="ECO:0000256" key="8">
    <source>
        <dbReference type="ARBA" id="ARBA00023306"/>
    </source>
</evidence>
<evidence type="ECO:0000256" key="3">
    <source>
        <dbReference type="ARBA" id="ARBA00009914"/>
    </source>
</evidence>
<keyword evidence="9" id="KW-0137">Centromere</keyword>
<feature type="region of interest" description="Disordered" evidence="10">
    <location>
        <begin position="147"/>
        <end position="414"/>
    </location>
</feature>
<dbReference type="PANTHER" id="PTHR16040">
    <property type="entry name" value="AUSTRALIN, ISOFORM A-RELATED"/>
    <property type="match status" value="1"/>
</dbReference>
<keyword evidence="8" id="KW-0131">Cell cycle</keyword>
<dbReference type="InterPro" id="IPR018867">
    <property type="entry name" value="Cell_div_borealin"/>
</dbReference>
<reference evidence="12 13" key="1">
    <citation type="submission" date="2024-01" db="EMBL/GenBank/DDBJ databases">
        <authorList>
            <person name="Allen C."/>
            <person name="Tagirdzhanova G."/>
        </authorList>
    </citation>
    <scope>NUCLEOTIDE SEQUENCE [LARGE SCALE GENOMIC DNA]</scope>
    <source>
        <strain evidence="12 13">CBS 573.63</strain>
    </source>
</reference>
<protein>
    <recommendedName>
        <fullName evidence="11">Borealin N-terminal domain-containing protein</fullName>
    </recommendedName>
</protein>
<evidence type="ECO:0000256" key="7">
    <source>
        <dbReference type="ARBA" id="ARBA00023242"/>
    </source>
</evidence>
<gene>
    <name evidence="12" type="ORF">SEPCBS57363_000789</name>
</gene>
<dbReference type="Proteomes" id="UP001642501">
    <property type="component" value="Unassembled WGS sequence"/>
</dbReference>
<feature type="domain" description="Borealin N-terminal" evidence="11">
    <location>
        <begin position="60"/>
        <end position="127"/>
    </location>
</feature>
<keyword evidence="13" id="KW-1185">Reference proteome</keyword>
<evidence type="ECO:0000256" key="2">
    <source>
        <dbReference type="ARBA" id="ARBA00004584"/>
    </source>
</evidence>
<evidence type="ECO:0000256" key="4">
    <source>
        <dbReference type="ARBA" id="ARBA00022454"/>
    </source>
</evidence>
<feature type="region of interest" description="Disordered" evidence="10">
    <location>
        <begin position="1"/>
        <end position="52"/>
    </location>
</feature>
<feature type="compositionally biased region" description="Low complexity" evidence="10">
    <location>
        <begin position="262"/>
        <end position="340"/>
    </location>
</feature>
<evidence type="ECO:0000256" key="1">
    <source>
        <dbReference type="ARBA" id="ARBA00004123"/>
    </source>
</evidence>
<dbReference type="EMBL" id="CAWUOM010000007">
    <property type="protein sequence ID" value="CAK7263885.1"/>
    <property type="molecule type" value="Genomic_DNA"/>
</dbReference>
<feature type="compositionally biased region" description="Polar residues" evidence="10">
    <location>
        <begin position="22"/>
        <end position="42"/>
    </location>
</feature>
<keyword evidence="7" id="KW-0539">Nucleus</keyword>
<evidence type="ECO:0000256" key="10">
    <source>
        <dbReference type="SAM" id="MobiDB-lite"/>
    </source>
</evidence>
<name>A0ABP0D6P4_9PEZI</name>
<dbReference type="Pfam" id="PF10444">
    <property type="entry name" value="Nbl1_Borealin_N"/>
    <property type="match status" value="1"/>
</dbReference>
<sequence length="414" mass="43641">MPPRGKKRKSDDNVASDIVDAKSTTTTMEMPATAGSSQTVATKTEDSSRKRQKVAVTLTQKQALIDNLQLEGKFTEDVEDDNNHVTERARQLRAQYNLQAQGLRTRIEIRVNRIPMALRKLKMGDLLLKYSTDQQKAALKPVLLSEMDQKSSRTAVSRTESPRAAHVAVKRSAKRLSDHLTGGDKENQNSHLDNPKKRQLGGAKLTGNSNTQHGQVLSPASSNSRLNPRDRERTTPVPTSPIKSLIARPMSPTKASTTNLISSTAGKARSTRATTSRKPTTSSTASSATGGPTATTARTRGRGAAAAAAAPASRSTAAAAARNARRTSGTSESSDASTSTVVRKASRPATGTTASGVRKVTGTTAASSKKSVTSTAKNSVTGAATKRAAVVKTAASTATASATTRSGRVLRKRD</sequence>
<comment type="similarity">
    <text evidence="3">Belongs to the borealin family.</text>
</comment>
<evidence type="ECO:0000256" key="6">
    <source>
        <dbReference type="ARBA" id="ARBA00022776"/>
    </source>
</evidence>
<feature type="compositionally biased region" description="Basic and acidic residues" evidence="10">
    <location>
        <begin position="175"/>
        <end position="196"/>
    </location>
</feature>
<keyword evidence="4" id="KW-0158">Chromosome</keyword>
<dbReference type="InterPro" id="IPR018851">
    <property type="entry name" value="Borealin_N"/>
</dbReference>
<evidence type="ECO:0000313" key="12">
    <source>
        <dbReference type="EMBL" id="CAK7263885.1"/>
    </source>
</evidence>
<comment type="caution">
    <text evidence="12">The sequence shown here is derived from an EMBL/GenBank/DDBJ whole genome shotgun (WGS) entry which is preliminary data.</text>
</comment>
<evidence type="ECO:0000313" key="13">
    <source>
        <dbReference type="Proteomes" id="UP001642501"/>
    </source>
</evidence>
<evidence type="ECO:0000259" key="11">
    <source>
        <dbReference type="Pfam" id="PF10444"/>
    </source>
</evidence>
<evidence type="ECO:0000256" key="5">
    <source>
        <dbReference type="ARBA" id="ARBA00022618"/>
    </source>
</evidence>
<accession>A0ABP0D6P4</accession>
<organism evidence="12 13">
    <name type="scientific">Sporothrix epigloea</name>
    <dbReference type="NCBI Taxonomy" id="1892477"/>
    <lineage>
        <taxon>Eukaryota</taxon>
        <taxon>Fungi</taxon>
        <taxon>Dikarya</taxon>
        <taxon>Ascomycota</taxon>
        <taxon>Pezizomycotina</taxon>
        <taxon>Sordariomycetes</taxon>
        <taxon>Sordariomycetidae</taxon>
        <taxon>Ophiostomatales</taxon>
        <taxon>Ophiostomataceae</taxon>
        <taxon>Sporothrix</taxon>
    </lineage>
</organism>
<feature type="compositionally biased region" description="Polar residues" evidence="10">
    <location>
        <begin position="206"/>
        <end position="226"/>
    </location>
</feature>
<keyword evidence="5" id="KW-0132">Cell division</keyword>
<keyword evidence="6" id="KW-0498">Mitosis</keyword>
<feature type="compositionally biased region" description="Low complexity" evidence="10">
    <location>
        <begin position="359"/>
        <end position="407"/>
    </location>
</feature>
<evidence type="ECO:0000256" key="9">
    <source>
        <dbReference type="ARBA" id="ARBA00023328"/>
    </source>
</evidence>
<proteinExistence type="inferred from homology"/>
<comment type="subcellular location">
    <subcellularLocation>
        <location evidence="2">Chromosome</location>
        <location evidence="2">Centromere</location>
    </subcellularLocation>
    <subcellularLocation>
        <location evidence="1">Nucleus</location>
    </subcellularLocation>
</comment>
<dbReference type="PANTHER" id="PTHR16040:SF7">
    <property type="entry name" value="AUSTRALIN, ISOFORM A-RELATED"/>
    <property type="match status" value="1"/>
</dbReference>